<dbReference type="RefSeq" id="WP_159904234.1">
    <property type="nucleotide sequence ID" value="NZ_BAABFX010000063.1"/>
</dbReference>
<evidence type="ECO:0000256" key="1">
    <source>
        <dbReference type="ARBA" id="ARBA00004953"/>
    </source>
</evidence>
<proteinExistence type="predicted"/>
<dbReference type="NCBIfam" id="TIGR00715">
    <property type="entry name" value="precor6x_red"/>
    <property type="match status" value="1"/>
</dbReference>
<evidence type="ECO:0000256" key="3">
    <source>
        <dbReference type="ARBA" id="ARBA00023002"/>
    </source>
</evidence>
<dbReference type="EMBL" id="BAABFX010000063">
    <property type="protein sequence ID" value="GAA4404215.1"/>
    <property type="molecule type" value="Genomic_DNA"/>
</dbReference>
<reference evidence="5" key="1">
    <citation type="journal article" date="2019" name="Int. J. Syst. Evol. Microbiol.">
        <title>The Global Catalogue of Microorganisms (GCM) 10K type strain sequencing project: providing services to taxonomists for standard genome sequencing and annotation.</title>
        <authorList>
            <consortium name="The Broad Institute Genomics Platform"/>
            <consortium name="The Broad Institute Genome Sequencing Center for Infectious Disease"/>
            <person name="Wu L."/>
            <person name="Ma J."/>
        </authorList>
    </citation>
    <scope>NUCLEOTIDE SEQUENCE [LARGE SCALE GENOMIC DNA]</scope>
    <source>
        <strain evidence="5">JCM 17738</strain>
    </source>
</reference>
<keyword evidence="2" id="KW-0169">Cobalamin biosynthesis</keyword>
<keyword evidence="3" id="KW-0560">Oxidoreductase</keyword>
<comment type="pathway">
    <text evidence="1">Cofactor biosynthesis; adenosylcobalamin biosynthesis.</text>
</comment>
<organism evidence="4 5">
    <name type="scientific">Ornithinibacter aureus</name>
    <dbReference type="NCBI Taxonomy" id="622664"/>
    <lineage>
        <taxon>Bacteria</taxon>
        <taxon>Bacillati</taxon>
        <taxon>Actinomycetota</taxon>
        <taxon>Actinomycetes</taxon>
        <taxon>Micrococcales</taxon>
        <taxon>Intrasporangiaceae</taxon>
        <taxon>Ornithinibacter</taxon>
    </lineage>
</organism>
<dbReference type="PROSITE" id="PS51014">
    <property type="entry name" value="COBK_CBIJ"/>
    <property type="match status" value="1"/>
</dbReference>
<comment type="caution">
    <text evidence="4">The sequence shown here is derived from an EMBL/GenBank/DDBJ whole genome shotgun (WGS) entry which is preliminary data.</text>
</comment>
<dbReference type="PANTHER" id="PTHR36925:SF1">
    <property type="entry name" value="COBALT-PRECORRIN-6A REDUCTASE"/>
    <property type="match status" value="1"/>
</dbReference>
<evidence type="ECO:0000313" key="5">
    <source>
        <dbReference type="Proteomes" id="UP001500390"/>
    </source>
</evidence>
<dbReference type="InterPro" id="IPR003723">
    <property type="entry name" value="Precorrin-6x_reduct"/>
</dbReference>
<gene>
    <name evidence="4" type="ORF">GCM10023153_34560</name>
</gene>
<dbReference type="Pfam" id="PF02571">
    <property type="entry name" value="CbiJ"/>
    <property type="match status" value="1"/>
</dbReference>
<dbReference type="NCBIfam" id="NF005968">
    <property type="entry name" value="PRK08057.1-2"/>
    <property type="match status" value="1"/>
</dbReference>
<name>A0ABP8KE85_9MICO</name>
<accession>A0ABP8KE85</accession>
<keyword evidence="5" id="KW-1185">Reference proteome</keyword>
<dbReference type="Proteomes" id="UP001500390">
    <property type="component" value="Unassembled WGS sequence"/>
</dbReference>
<protein>
    <submittedName>
        <fullName evidence="4">Cobalt-precorrin-6A reductase</fullName>
    </submittedName>
</protein>
<evidence type="ECO:0000256" key="2">
    <source>
        <dbReference type="ARBA" id="ARBA00022573"/>
    </source>
</evidence>
<evidence type="ECO:0000313" key="4">
    <source>
        <dbReference type="EMBL" id="GAA4404215.1"/>
    </source>
</evidence>
<sequence length="247" mass="26100">MRVLVLGGTAEARALAVALQSAGVDFVSSLAGRVAHPRMPVGSVRVGGFGGVDGLVRTLRSDGFTHLIDATHPFASTMTAHAMQACARTGLPMTRLARPGWAERPDSDTWTWVPDLDAARVAAQALGSRPFLSSGRQTLPHFARWSERDVLVRVVEPLAEPAPPRWTVVLDRGPYSVGGERDLMRRHRVDVLVTKDSGGGYTSAKLDAAAELDVPVVVVSRPAPPTGLVTTADVAGCVTWLGVRAGG</sequence>
<dbReference type="PANTHER" id="PTHR36925">
    <property type="entry name" value="COBALT-PRECORRIN-6A REDUCTASE"/>
    <property type="match status" value="1"/>
</dbReference>